<sequence length="324" mass="36488">MAISEEEEELFRQQAFQKVLEAFRGKIFPLTKQVRRITRRIVLSLNLGHLEGSLPQERLPVDWGAVADFSAEIPRSLVCPEKEWIVNNMHLNAFVSPGVIRVPTGSCMSRALRRVWLLSTDTAAIGMFALLGIDAGESSIAMKHLHLLPSPQKNVKQVEEWSKKPSRTSGLKSGVFHQTSIHTPTAEWIAECSQLDEMRSRRILMSRTVRHCGYASIKFCRNEVTVCAQFTENVPINCTCPYICHSADVFLFPSCISTKEDVDSAGINSLQRISRDVNQVKMDGVRIENSLRDSSHSSTNDQTPRGLNRKPDSRAFRKIEARPL</sequence>
<feature type="compositionally biased region" description="Polar residues" evidence="1">
    <location>
        <begin position="296"/>
        <end position="305"/>
    </location>
</feature>
<dbReference type="EMBL" id="JARJCM010000073">
    <property type="protein sequence ID" value="KAJ7032419.1"/>
    <property type="molecule type" value="Genomic_DNA"/>
</dbReference>
<dbReference type="AlphaFoldDB" id="A0AAD6SR02"/>
<proteinExistence type="predicted"/>
<organism evidence="2 3">
    <name type="scientific">Mycena alexandri</name>
    <dbReference type="NCBI Taxonomy" id="1745969"/>
    <lineage>
        <taxon>Eukaryota</taxon>
        <taxon>Fungi</taxon>
        <taxon>Dikarya</taxon>
        <taxon>Basidiomycota</taxon>
        <taxon>Agaricomycotina</taxon>
        <taxon>Agaricomycetes</taxon>
        <taxon>Agaricomycetidae</taxon>
        <taxon>Agaricales</taxon>
        <taxon>Marasmiineae</taxon>
        <taxon>Mycenaceae</taxon>
        <taxon>Mycena</taxon>
    </lineage>
</organism>
<evidence type="ECO:0000313" key="2">
    <source>
        <dbReference type="EMBL" id="KAJ7032419.1"/>
    </source>
</evidence>
<gene>
    <name evidence="2" type="ORF">C8F04DRAFT_1235396</name>
</gene>
<evidence type="ECO:0000256" key="1">
    <source>
        <dbReference type="SAM" id="MobiDB-lite"/>
    </source>
</evidence>
<protein>
    <submittedName>
        <fullName evidence="2">Uncharacterized protein</fullName>
    </submittedName>
</protein>
<dbReference type="Proteomes" id="UP001218188">
    <property type="component" value="Unassembled WGS sequence"/>
</dbReference>
<evidence type="ECO:0000313" key="3">
    <source>
        <dbReference type="Proteomes" id="UP001218188"/>
    </source>
</evidence>
<feature type="region of interest" description="Disordered" evidence="1">
    <location>
        <begin position="288"/>
        <end position="313"/>
    </location>
</feature>
<reference evidence="2" key="1">
    <citation type="submission" date="2023-03" db="EMBL/GenBank/DDBJ databases">
        <title>Massive genome expansion in bonnet fungi (Mycena s.s.) driven by repeated elements and novel gene families across ecological guilds.</title>
        <authorList>
            <consortium name="Lawrence Berkeley National Laboratory"/>
            <person name="Harder C.B."/>
            <person name="Miyauchi S."/>
            <person name="Viragh M."/>
            <person name="Kuo A."/>
            <person name="Thoen E."/>
            <person name="Andreopoulos B."/>
            <person name="Lu D."/>
            <person name="Skrede I."/>
            <person name="Drula E."/>
            <person name="Henrissat B."/>
            <person name="Morin E."/>
            <person name="Kohler A."/>
            <person name="Barry K."/>
            <person name="LaButti K."/>
            <person name="Morin E."/>
            <person name="Salamov A."/>
            <person name="Lipzen A."/>
            <person name="Mereny Z."/>
            <person name="Hegedus B."/>
            <person name="Baldrian P."/>
            <person name="Stursova M."/>
            <person name="Weitz H."/>
            <person name="Taylor A."/>
            <person name="Grigoriev I.V."/>
            <person name="Nagy L.G."/>
            <person name="Martin F."/>
            <person name="Kauserud H."/>
        </authorList>
    </citation>
    <scope>NUCLEOTIDE SEQUENCE</scope>
    <source>
        <strain evidence="2">CBHHK200</strain>
    </source>
</reference>
<accession>A0AAD6SR02</accession>
<keyword evidence="3" id="KW-1185">Reference proteome</keyword>
<comment type="caution">
    <text evidence="2">The sequence shown here is derived from an EMBL/GenBank/DDBJ whole genome shotgun (WGS) entry which is preliminary data.</text>
</comment>
<name>A0AAD6SR02_9AGAR</name>